<proteinExistence type="predicted"/>
<organism evidence="2 3">
    <name type="scientific">Haemonchus contortus</name>
    <name type="common">Barber pole worm</name>
    <dbReference type="NCBI Taxonomy" id="6289"/>
    <lineage>
        <taxon>Eukaryota</taxon>
        <taxon>Metazoa</taxon>
        <taxon>Ecdysozoa</taxon>
        <taxon>Nematoda</taxon>
        <taxon>Chromadorea</taxon>
        <taxon>Rhabditida</taxon>
        <taxon>Rhabditina</taxon>
        <taxon>Rhabditomorpha</taxon>
        <taxon>Strongyloidea</taxon>
        <taxon>Trichostrongylidae</taxon>
        <taxon>Haemonchus</taxon>
    </lineage>
</organism>
<dbReference type="Proteomes" id="UP000025227">
    <property type="component" value="Unplaced"/>
</dbReference>
<dbReference type="OrthoDB" id="5773245at2759"/>
<dbReference type="WBParaSite" id="HCON_00125240-00001">
    <property type="protein sequence ID" value="HCON_00125240-00001"/>
    <property type="gene ID" value="HCON_00125240"/>
</dbReference>
<evidence type="ECO:0000313" key="2">
    <source>
        <dbReference type="Proteomes" id="UP000025227"/>
    </source>
</evidence>
<feature type="signal peptide" evidence="1">
    <location>
        <begin position="1"/>
        <end position="22"/>
    </location>
</feature>
<evidence type="ECO:0000313" key="3">
    <source>
        <dbReference type="WBParaSite" id="HCON_00125240-00001"/>
    </source>
</evidence>
<keyword evidence="2" id="KW-1185">Reference proteome</keyword>
<protein>
    <submittedName>
        <fullName evidence="3">DUF2769 domain-containing protein</fullName>
    </submittedName>
</protein>
<evidence type="ECO:0000256" key="1">
    <source>
        <dbReference type="SAM" id="SignalP"/>
    </source>
</evidence>
<feature type="chain" id="PRO_5029663088" evidence="1">
    <location>
        <begin position="23"/>
        <end position="154"/>
    </location>
</feature>
<dbReference type="OMA" id="YSCMGRD"/>
<sequence>MGKQAIVLAAICIVCSIDYGEAINTSSRQIREAAAWAGVEEKNCSTNTDGRTMSCYTCMGRDMENCMHGKTCCKGSCFKLVDEEHDMIVKGCTNDDEEDASMKVRTLDMGLYWVKNEKVKGQSFFCKGSDFCNETPALSMFSSLITALLLRFII</sequence>
<keyword evidence="1" id="KW-0732">Signal</keyword>
<dbReference type="AlphaFoldDB" id="A0A7I4YRH5"/>
<reference evidence="3" key="1">
    <citation type="submission" date="2020-12" db="UniProtKB">
        <authorList>
            <consortium name="WormBaseParasite"/>
        </authorList>
    </citation>
    <scope>IDENTIFICATION</scope>
    <source>
        <strain evidence="3">MHco3</strain>
    </source>
</reference>
<name>A0A7I4YRH5_HAECO</name>
<accession>A0A7I4YRH5</accession>